<dbReference type="GeneID" id="99651731"/>
<dbReference type="SUPFAM" id="SSF51735">
    <property type="entry name" value="NAD(P)-binding Rossmann-fold domains"/>
    <property type="match status" value="1"/>
</dbReference>
<dbReference type="EMBL" id="FOVH01000003">
    <property type="protein sequence ID" value="SFN78461.1"/>
    <property type="molecule type" value="Genomic_DNA"/>
</dbReference>
<dbReference type="InParanoid" id="A0A1I5BVT4"/>
<dbReference type="Pfam" id="PF13561">
    <property type="entry name" value="adh_short_C2"/>
    <property type="match status" value="1"/>
</dbReference>
<dbReference type="Proteomes" id="UP000183413">
    <property type="component" value="Unassembled WGS sequence"/>
</dbReference>
<dbReference type="STRING" id="1993.SAMN04489713_10333"/>
<comment type="similarity">
    <text evidence="1">Belongs to the short-chain dehydrogenases/reductases (SDR) family.</text>
</comment>
<sequence>MDLQLKDRSAVVTGASKGIGLATARLLADEGVRVLGVARFPTPEMKEVVSLAVSADLTTPSGVTAVASAAESWAPEGLDLLVNNAGGLAPGDDDPSHLGGFATIDDAAWVRTLELNLLSAVRVTRSLVPSLLLRGGVIVNVSSIGARIAHPPIDYGVAKAALTNLTKALSEEYAPRGMRAVTISPGPTRTRNWTDPDSLAGALSRSRGIGQDELLADLPEDAGISIGRIIEPEEVASAIAFLASPQAGAITGSDVLVDGGVIKTV</sequence>
<proteinExistence type="inferred from homology"/>
<evidence type="ECO:0000256" key="2">
    <source>
        <dbReference type="ARBA" id="ARBA00023002"/>
    </source>
</evidence>
<accession>A0A1I5BVT4</accession>
<protein>
    <submittedName>
        <fullName evidence="3">NAD(P)-dependent dehydrogenase, short-chain alcohol dehydrogenase family</fullName>
    </submittedName>
</protein>
<dbReference type="AlphaFoldDB" id="A0A1I5BVT4"/>
<dbReference type="InterPro" id="IPR036291">
    <property type="entry name" value="NAD(P)-bd_dom_sf"/>
</dbReference>
<dbReference type="PRINTS" id="PR00080">
    <property type="entry name" value="SDRFAMILY"/>
</dbReference>
<organism evidence="3 4">
    <name type="scientific">Actinomadura madurae</name>
    <dbReference type="NCBI Taxonomy" id="1993"/>
    <lineage>
        <taxon>Bacteria</taxon>
        <taxon>Bacillati</taxon>
        <taxon>Actinomycetota</taxon>
        <taxon>Actinomycetes</taxon>
        <taxon>Streptosporangiales</taxon>
        <taxon>Thermomonosporaceae</taxon>
        <taxon>Actinomadura</taxon>
    </lineage>
</organism>
<evidence type="ECO:0000313" key="3">
    <source>
        <dbReference type="EMBL" id="SFN78461.1"/>
    </source>
</evidence>
<dbReference type="eggNOG" id="COG1028">
    <property type="taxonomic scope" value="Bacteria"/>
</dbReference>
<dbReference type="PANTHER" id="PTHR42760:SF133">
    <property type="entry name" value="3-OXOACYL-[ACYL-CARRIER-PROTEIN] REDUCTASE"/>
    <property type="match status" value="1"/>
</dbReference>
<dbReference type="InterPro" id="IPR002347">
    <property type="entry name" value="SDR_fam"/>
</dbReference>
<dbReference type="PANTHER" id="PTHR42760">
    <property type="entry name" value="SHORT-CHAIN DEHYDROGENASES/REDUCTASES FAMILY MEMBER"/>
    <property type="match status" value="1"/>
</dbReference>
<keyword evidence="4" id="KW-1185">Reference proteome</keyword>
<keyword evidence="2" id="KW-0560">Oxidoreductase</keyword>
<dbReference type="GO" id="GO:0016616">
    <property type="term" value="F:oxidoreductase activity, acting on the CH-OH group of donors, NAD or NADP as acceptor"/>
    <property type="evidence" value="ECO:0007669"/>
    <property type="project" value="TreeGrafter"/>
</dbReference>
<dbReference type="OrthoDB" id="8959163at2"/>
<gene>
    <name evidence="3" type="ORF">SAMN04489713_10333</name>
</gene>
<dbReference type="PRINTS" id="PR00081">
    <property type="entry name" value="GDHRDH"/>
</dbReference>
<reference evidence="3 4" key="1">
    <citation type="submission" date="2016-10" db="EMBL/GenBank/DDBJ databases">
        <authorList>
            <person name="de Groot N.N."/>
        </authorList>
    </citation>
    <scope>NUCLEOTIDE SEQUENCE [LARGE SCALE GENOMIC DNA]</scope>
    <source>
        <strain evidence="3 4">DSM 43067</strain>
    </source>
</reference>
<name>A0A1I5BVT4_9ACTN</name>
<dbReference type="Gene3D" id="3.40.50.720">
    <property type="entry name" value="NAD(P)-binding Rossmann-like Domain"/>
    <property type="match status" value="1"/>
</dbReference>
<evidence type="ECO:0000313" key="4">
    <source>
        <dbReference type="Proteomes" id="UP000183413"/>
    </source>
</evidence>
<evidence type="ECO:0000256" key="1">
    <source>
        <dbReference type="ARBA" id="ARBA00006484"/>
    </source>
</evidence>
<dbReference type="RefSeq" id="WP_075020653.1">
    <property type="nucleotide sequence ID" value="NZ_CP083237.1"/>
</dbReference>